<organism evidence="3 4">
    <name type="scientific">Bionectria ochroleuca</name>
    <name type="common">Gliocladium roseum</name>
    <dbReference type="NCBI Taxonomy" id="29856"/>
    <lineage>
        <taxon>Eukaryota</taxon>
        <taxon>Fungi</taxon>
        <taxon>Dikarya</taxon>
        <taxon>Ascomycota</taxon>
        <taxon>Pezizomycotina</taxon>
        <taxon>Sordariomycetes</taxon>
        <taxon>Hypocreomycetidae</taxon>
        <taxon>Hypocreales</taxon>
        <taxon>Bionectriaceae</taxon>
        <taxon>Clonostachys</taxon>
    </lineage>
</organism>
<dbReference type="GO" id="GO:0005737">
    <property type="term" value="C:cytoplasm"/>
    <property type="evidence" value="ECO:0007669"/>
    <property type="project" value="TreeGrafter"/>
</dbReference>
<dbReference type="InterPro" id="IPR014752">
    <property type="entry name" value="Arrestin-like_C"/>
</dbReference>
<dbReference type="AlphaFoldDB" id="A0A8H7N1S3"/>
<dbReference type="EMBL" id="JADCTT010000013">
    <property type="protein sequence ID" value="KAF9745033.1"/>
    <property type="molecule type" value="Genomic_DNA"/>
</dbReference>
<accession>A0A8H7N1S3</accession>
<evidence type="ECO:0000313" key="4">
    <source>
        <dbReference type="Proteomes" id="UP000616885"/>
    </source>
</evidence>
<dbReference type="Proteomes" id="UP000616885">
    <property type="component" value="Unassembled WGS sequence"/>
</dbReference>
<dbReference type="PANTHER" id="PTHR11188:SF17">
    <property type="entry name" value="FI21816P1"/>
    <property type="match status" value="1"/>
</dbReference>
<dbReference type="GO" id="GO:0015031">
    <property type="term" value="P:protein transport"/>
    <property type="evidence" value="ECO:0007669"/>
    <property type="project" value="TreeGrafter"/>
</dbReference>
<evidence type="ECO:0000313" key="3">
    <source>
        <dbReference type="EMBL" id="KAF9745033.1"/>
    </source>
</evidence>
<dbReference type="PANTHER" id="PTHR11188">
    <property type="entry name" value="ARRESTIN DOMAIN CONTAINING PROTEIN"/>
    <property type="match status" value="1"/>
</dbReference>
<evidence type="ECO:0000256" key="2">
    <source>
        <dbReference type="SAM" id="MobiDB-lite"/>
    </source>
</evidence>
<reference evidence="3" key="1">
    <citation type="submission" date="2020-10" db="EMBL/GenBank/DDBJ databases">
        <title>High-Quality Genome Resource of Clonostachys rosea strain S41 by Oxford Nanopore Long-Read Sequencing.</title>
        <authorList>
            <person name="Wang H."/>
        </authorList>
    </citation>
    <scope>NUCLEOTIDE SEQUENCE</scope>
    <source>
        <strain evidence="3">S41</strain>
    </source>
</reference>
<dbReference type="InterPro" id="IPR050357">
    <property type="entry name" value="Arrestin_domain-protein"/>
</dbReference>
<gene>
    <name evidence="3" type="ORF">IM811_004655</name>
</gene>
<comment type="similarity">
    <text evidence="1">Belongs to the arrestin family.</text>
</comment>
<feature type="region of interest" description="Disordered" evidence="2">
    <location>
        <begin position="384"/>
        <end position="431"/>
    </location>
</feature>
<evidence type="ECO:0000256" key="1">
    <source>
        <dbReference type="ARBA" id="ARBA00005298"/>
    </source>
</evidence>
<evidence type="ECO:0008006" key="5">
    <source>
        <dbReference type="Google" id="ProtNLM"/>
    </source>
</evidence>
<proteinExistence type="inferred from homology"/>
<sequence>MAAKKASISKDLGIETDRTTYRPGDTVSGVIYRANTIVSTEATIDLVFHGRSKSYIDYRSGDVTYTYKGEFALFRQEKQIFQGPLHIPSKDRQQWPFSFTIPTNIDARLYPGEYSPKLSYIPLDSDSVAKRELPASFSVSNGGAKGTIEYLLEATLKSEGQGSSSTEKAVLPIRLINVDPNPPISDFDFEITSHADTVCSQRLVPGKENAELSTSDKMKKFFGTSSVPVLAFNLQVQVPKVVQLSDSPIPVYMRVIPNWSDTSESIRNAPQKAKLASFRASLKYEFDVVGSDSGDPYTDYASEKVELLNDEVGNDAVEIPCTTGDKPPPADIGSAIRLRLGDKALPNVSTFNIKTTTQKLSWKATCKIANESFSASGSNEVTILPASIDSPPSWMAPPDDDVPPPSFADVQRQDEKKGFSVTSSEYPKEKQ</sequence>
<name>A0A8H7N1S3_BIOOC</name>
<comment type="caution">
    <text evidence="3">The sequence shown here is derived from an EMBL/GenBank/DDBJ whole genome shotgun (WGS) entry which is preliminary data.</text>
</comment>
<protein>
    <recommendedName>
        <fullName evidence="5">Arrestin-like N-terminal domain-containing protein</fullName>
    </recommendedName>
</protein>
<dbReference type="Gene3D" id="2.60.40.640">
    <property type="match status" value="1"/>
</dbReference>